<name>A0A0E9UZ52_ANGAN</name>
<organism evidence="1">
    <name type="scientific">Anguilla anguilla</name>
    <name type="common">European freshwater eel</name>
    <name type="synonym">Muraena anguilla</name>
    <dbReference type="NCBI Taxonomy" id="7936"/>
    <lineage>
        <taxon>Eukaryota</taxon>
        <taxon>Metazoa</taxon>
        <taxon>Chordata</taxon>
        <taxon>Craniata</taxon>
        <taxon>Vertebrata</taxon>
        <taxon>Euteleostomi</taxon>
        <taxon>Actinopterygii</taxon>
        <taxon>Neopterygii</taxon>
        <taxon>Teleostei</taxon>
        <taxon>Anguilliformes</taxon>
        <taxon>Anguillidae</taxon>
        <taxon>Anguilla</taxon>
    </lineage>
</organism>
<proteinExistence type="predicted"/>
<reference evidence="1" key="1">
    <citation type="submission" date="2014-11" db="EMBL/GenBank/DDBJ databases">
        <authorList>
            <person name="Amaro Gonzalez C."/>
        </authorList>
    </citation>
    <scope>NUCLEOTIDE SEQUENCE</scope>
</reference>
<evidence type="ECO:0000313" key="1">
    <source>
        <dbReference type="EMBL" id="JAH70233.1"/>
    </source>
</evidence>
<accession>A0A0E9UZ52</accession>
<sequence>MNRFILKHYLARQPFCARTLTTHQLRWIGRYRAVFFSQLNQGMIGWQVERARLGI</sequence>
<dbReference type="AlphaFoldDB" id="A0A0E9UZ52"/>
<dbReference type="EMBL" id="GBXM01038344">
    <property type="protein sequence ID" value="JAH70233.1"/>
    <property type="molecule type" value="Transcribed_RNA"/>
</dbReference>
<reference evidence="1" key="2">
    <citation type="journal article" date="2015" name="Fish Shellfish Immunol.">
        <title>Early steps in the European eel (Anguilla anguilla)-Vibrio vulnificus interaction in the gills: Role of the RtxA13 toxin.</title>
        <authorList>
            <person name="Callol A."/>
            <person name="Pajuelo D."/>
            <person name="Ebbesson L."/>
            <person name="Teles M."/>
            <person name="MacKenzie S."/>
            <person name="Amaro C."/>
        </authorList>
    </citation>
    <scope>NUCLEOTIDE SEQUENCE</scope>
</reference>
<protein>
    <submittedName>
        <fullName evidence="1">Uncharacterized protein</fullName>
    </submittedName>
</protein>